<keyword evidence="4" id="KW-0482">Metalloprotease</keyword>
<dbReference type="EMBL" id="UOFF01000294">
    <property type="protein sequence ID" value="VAW56882.1"/>
    <property type="molecule type" value="Genomic_DNA"/>
</dbReference>
<protein>
    <submittedName>
        <fullName evidence="7">TldD family protein, Beta/Gamma-proteobacterial subgroup</fullName>
    </submittedName>
</protein>
<evidence type="ECO:0000313" key="7">
    <source>
        <dbReference type="EMBL" id="VAW56882.1"/>
    </source>
</evidence>
<dbReference type="GO" id="GO:0005829">
    <property type="term" value="C:cytosol"/>
    <property type="evidence" value="ECO:0007669"/>
    <property type="project" value="TreeGrafter"/>
</dbReference>
<dbReference type="AlphaFoldDB" id="A0A3B0X027"/>
<dbReference type="PANTHER" id="PTHR30624:SF10">
    <property type="entry name" value="CONSERVED PROTEIN"/>
    <property type="match status" value="1"/>
</dbReference>
<reference evidence="7" key="1">
    <citation type="submission" date="2018-06" db="EMBL/GenBank/DDBJ databases">
        <authorList>
            <person name="Zhirakovskaya E."/>
        </authorList>
    </citation>
    <scope>NUCLEOTIDE SEQUENCE</scope>
</reference>
<dbReference type="InterPro" id="IPR036059">
    <property type="entry name" value="TldD/PmbA_sf"/>
</dbReference>
<accession>A0A3B0X027</accession>
<comment type="similarity">
    <text evidence="1">Belongs to the peptidase U62 family.</text>
</comment>
<dbReference type="Pfam" id="PF01523">
    <property type="entry name" value="PmbA_TldD_1st"/>
    <property type="match status" value="1"/>
</dbReference>
<dbReference type="InterPro" id="IPR045569">
    <property type="entry name" value="Metalloprtase-TldD/E_C"/>
</dbReference>
<feature type="domain" description="Metalloprotease TldD/E N-terminal" evidence="5">
    <location>
        <begin position="24"/>
        <end position="86"/>
    </location>
</feature>
<keyword evidence="2" id="KW-0645">Protease</keyword>
<sequence>MNEYLNLVASTFNKIAPNVNFWTLRLTDESKTFICVRQGVLQPTYNKVSRGALLTVIIGNGSGYAATSDLSIDGLKKAISQACDWANCSAKTSLLKNKDFPKPETKAYYETPVFEAWDSTSLNDKISLLQSANTALKINDTIVDWQAYLGNHIEDTLLTSSGGAHIEQRFHYIKPGLFVAANTGSQTQYRTGGGSQSSRQGGLEQLPLLEFPQAAPELAEQAYALLSAPECPQGTMDVVLAPSQMILQIHESIGHPLELDRILGDERNYAGTSFVTQDMFGEYQYGSDQLNVTFDPNHTEQLASYAYDDEGTPAECQYIIKNGILERPLGGASSQARSDMQGVANARQADWFRPPIDRMANLNVEPGEKNVAEIIASTENGVFMETNRSWSIDDSRNKFQFGCELGRVIKDGELKGLVRNPNYRGISATFWRNLVDVGNHESFQVQGVTNCGKGEPNQAIYVGHASPTCRFSKIDVFGGGE</sequence>
<dbReference type="GO" id="GO:0008237">
    <property type="term" value="F:metallopeptidase activity"/>
    <property type="evidence" value="ECO:0007669"/>
    <property type="project" value="UniProtKB-KW"/>
</dbReference>
<keyword evidence="3" id="KW-0378">Hydrolase</keyword>
<dbReference type="InterPro" id="IPR002510">
    <property type="entry name" value="Metalloprtase-TldD/E_N"/>
</dbReference>
<organism evidence="7">
    <name type="scientific">hydrothermal vent metagenome</name>
    <dbReference type="NCBI Taxonomy" id="652676"/>
    <lineage>
        <taxon>unclassified sequences</taxon>
        <taxon>metagenomes</taxon>
        <taxon>ecological metagenomes</taxon>
    </lineage>
</organism>
<dbReference type="PANTHER" id="PTHR30624">
    <property type="entry name" value="UNCHARACTERIZED PROTEIN TLDD AND PMBA"/>
    <property type="match status" value="1"/>
</dbReference>
<dbReference type="Pfam" id="PF19289">
    <property type="entry name" value="PmbA_TldD_3rd"/>
    <property type="match status" value="1"/>
</dbReference>
<gene>
    <name evidence="7" type="ORF">MNBD_GAMMA07-2667</name>
</gene>
<dbReference type="InterPro" id="IPR051463">
    <property type="entry name" value="Peptidase_U62_metallo"/>
</dbReference>
<evidence type="ECO:0000256" key="4">
    <source>
        <dbReference type="ARBA" id="ARBA00023049"/>
    </source>
</evidence>
<proteinExistence type="inferred from homology"/>
<evidence type="ECO:0000259" key="6">
    <source>
        <dbReference type="Pfam" id="PF19289"/>
    </source>
</evidence>
<name>A0A3B0X027_9ZZZZ</name>
<dbReference type="Gene3D" id="3.30.2290.10">
    <property type="entry name" value="PmbA/TldD superfamily"/>
    <property type="match status" value="1"/>
</dbReference>
<evidence type="ECO:0000256" key="3">
    <source>
        <dbReference type="ARBA" id="ARBA00022801"/>
    </source>
</evidence>
<dbReference type="InterPro" id="IPR035068">
    <property type="entry name" value="TldD/PmbA_N"/>
</dbReference>
<dbReference type="GO" id="GO:0006508">
    <property type="term" value="P:proteolysis"/>
    <property type="evidence" value="ECO:0007669"/>
    <property type="project" value="UniProtKB-KW"/>
</dbReference>
<evidence type="ECO:0000259" key="5">
    <source>
        <dbReference type="Pfam" id="PF01523"/>
    </source>
</evidence>
<evidence type="ECO:0000256" key="1">
    <source>
        <dbReference type="ARBA" id="ARBA00005836"/>
    </source>
</evidence>
<dbReference type="SUPFAM" id="SSF111283">
    <property type="entry name" value="Putative modulator of DNA gyrase, PmbA/TldD"/>
    <property type="match status" value="1"/>
</dbReference>
<evidence type="ECO:0000256" key="2">
    <source>
        <dbReference type="ARBA" id="ARBA00022670"/>
    </source>
</evidence>
<feature type="domain" description="Metalloprotease TldD/E C-terminal" evidence="6">
    <location>
        <begin position="234"/>
        <end position="476"/>
    </location>
</feature>